<dbReference type="GO" id="GO:0016787">
    <property type="term" value="F:hydrolase activity"/>
    <property type="evidence" value="ECO:0007669"/>
    <property type="project" value="InterPro"/>
</dbReference>
<evidence type="ECO:0000259" key="1">
    <source>
        <dbReference type="Pfam" id="PF04273"/>
    </source>
</evidence>
<dbReference type="Pfam" id="PF04273">
    <property type="entry name" value="BLH_phosphatase"/>
    <property type="match status" value="1"/>
</dbReference>
<dbReference type="SUPFAM" id="SSF52799">
    <property type="entry name" value="(Phosphotyrosine protein) phosphatases II"/>
    <property type="match status" value="1"/>
</dbReference>
<organism evidence="2 3">
    <name type="scientific">Paraburkholderia fungorum</name>
    <dbReference type="NCBI Taxonomy" id="134537"/>
    <lineage>
        <taxon>Bacteria</taxon>
        <taxon>Pseudomonadati</taxon>
        <taxon>Pseudomonadota</taxon>
        <taxon>Betaproteobacteria</taxon>
        <taxon>Burkholderiales</taxon>
        <taxon>Burkholderiaceae</taxon>
        <taxon>Paraburkholderia</taxon>
    </lineage>
</organism>
<dbReference type="EMBL" id="CP010024">
    <property type="protein sequence ID" value="AJZ56325.1"/>
    <property type="molecule type" value="Genomic_DNA"/>
</dbReference>
<evidence type="ECO:0000313" key="3">
    <source>
        <dbReference type="Proteomes" id="UP000032614"/>
    </source>
</evidence>
<reference evidence="2 3" key="1">
    <citation type="journal article" date="2015" name="Genome Announc.">
        <title>Complete genome sequences for 59 burkholderia isolates, both pathogenic and near neighbor.</title>
        <authorList>
            <person name="Johnson S.L."/>
            <person name="Bishop-Lilly K.A."/>
            <person name="Ladner J.T."/>
            <person name="Daligault H.E."/>
            <person name="Davenport K.W."/>
            <person name="Jaissle J."/>
            <person name="Frey K.G."/>
            <person name="Koroleva G.I."/>
            <person name="Bruce D.C."/>
            <person name="Coyne S.R."/>
            <person name="Broomall S.M."/>
            <person name="Li P.E."/>
            <person name="Teshima H."/>
            <person name="Gibbons H.S."/>
            <person name="Palacios G.F."/>
            <person name="Rosenzweig C.N."/>
            <person name="Redden C.L."/>
            <person name="Xu Y."/>
            <person name="Minogue T.D."/>
            <person name="Chain P.S."/>
        </authorList>
    </citation>
    <scope>NUCLEOTIDE SEQUENCE [LARGE SCALE GENOMIC DNA]</scope>
    <source>
        <strain evidence="2 3">ATCC BAA-463</strain>
    </source>
</reference>
<geneLocation type="plasmid" evidence="2 3">
    <name>pBIL</name>
</geneLocation>
<evidence type="ECO:0000313" key="2">
    <source>
        <dbReference type="EMBL" id="AJZ56325.1"/>
    </source>
</evidence>
<dbReference type="KEGG" id="bfn:OI25_7884"/>
<dbReference type="Proteomes" id="UP000032614">
    <property type="component" value="Plasmid pBIL"/>
</dbReference>
<protein>
    <recommendedName>
        <fullName evidence="1">Beta-lactamase hydrolase-like protein phosphatase-like domain-containing protein</fullName>
    </recommendedName>
</protein>
<dbReference type="RefSeq" id="WP_052660731.1">
    <property type="nucleotide sequence ID" value="NZ_CADFGE010000013.1"/>
</dbReference>
<dbReference type="AlphaFoldDB" id="A0AAU8SRY1"/>
<feature type="domain" description="Beta-lactamase hydrolase-like protein phosphatase-like" evidence="1">
    <location>
        <begin position="9"/>
        <end position="112"/>
    </location>
</feature>
<name>A0AAU8SRY1_9BURK</name>
<dbReference type="InterPro" id="IPR029021">
    <property type="entry name" value="Prot-tyrosine_phosphatase-like"/>
</dbReference>
<proteinExistence type="predicted"/>
<keyword evidence="2" id="KW-0614">Plasmid</keyword>
<accession>A0AAU8SRY1</accession>
<dbReference type="GeneID" id="66513154"/>
<gene>
    <name evidence="2" type="ORF">OI25_7884</name>
</gene>
<dbReference type="Gene3D" id="3.90.190.10">
    <property type="entry name" value="Protein tyrosine phosphatase superfamily"/>
    <property type="match status" value="1"/>
</dbReference>
<dbReference type="InterPro" id="IPR005939">
    <property type="entry name" value="BLH_phosphatase-like"/>
</dbReference>
<sequence length="144" mass="15411">MTASIPGFQRVGHDVAIGGQPSSDHLAQLKQEGFLSIVNLRPTFEQAGFDEQAEAIRGGLNYFHIPIVDADSLTPGAVNVLDGILADPVNLPVVVHCGSGNRVGALFALRAAWLKGADLHEALRIGRDHGLTRLEDDVRRILST</sequence>